<evidence type="ECO:0008006" key="3">
    <source>
        <dbReference type="Google" id="ProtNLM"/>
    </source>
</evidence>
<accession>A0ABS9IGL9</accession>
<sequence length="264" mass="30842">MIINQERTLTTLLFTTIVLIFFGCKELKPESFSGKLFIYEKSNIEGSNKGLIAIYYKEYGHIESFKWHTGNNHATIVRAWVDTVSYNVNHFKVFKVDHLGNEHLSGSLDVTEEKSIHIKLGEHEQVFNYVPNTWHSYDFDFTSLSFAFQSLVEFPKSFTFNILDLDLQKSPPELKDFGKVEMNFLNEENKWSRDLLKYKIDGLGLDYKGGHIWFDKTERFVVGFIIEKPDEPGYESGKLMLKKVDNIQERDWKAFKIQALNTKQ</sequence>
<organism evidence="1 2">
    <name type="scientific">Flaviramulus multivorans</name>
    <dbReference type="NCBI Taxonomy" id="1304750"/>
    <lineage>
        <taxon>Bacteria</taxon>
        <taxon>Pseudomonadati</taxon>
        <taxon>Bacteroidota</taxon>
        <taxon>Flavobacteriia</taxon>
        <taxon>Flavobacteriales</taxon>
        <taxon>Flavobacteriaceae</taxon>
        <taxon>Flaviramulus</taxon>
    </lineage>
</organism>
<evidence type="ECO:0000313" key="1">
    <source>
        <dbReference type="EMBL" id="MCF7559907.1"/>
    </source>
</evidence>
<protein>
    <recommendedName>
        <fullName evidence="3">Lipoprotein</fullName>
    </recommendedName>
</protein>
<proteinExistence type="predicted"/>
<name>A0ABS9IGL9_9FLAO</name>
<reference evidence="1 2" key="1">
    <citation type="submission" date="2022-01" db="EMBL/GenBank/DDBJ databases">
        <title>Draft genome sequence of Sabulilitoribacter multivorans KCTC 32326.</title>
        <authorList>
            <person name="Oh J.-S."/>
        </authorList>
    </citation>
    <scope>NUCLEOTIDE SEQUENCE [LARGE SCALE GENOMIC DNA]</scope>
    <source>
        <strain evidence="1 2">M-M16</strain>
    </source>
</reference>
<dbReference type="EMBL" id="JAKKDV010000001">
    <property type="protein sequence ID" value="MCF7559907.1"/>
    <property type="molecule type" value="Genomic_DNA"/>
</dbReference>
<dbReference type="Proteomes" id="UP001200022">
    <property type="component" value="Unassembled WGS sequence"/>
</dbReference>
<keyword evidence="2" id="KW-1185">Reference proteome</keyword>
<dbReference type="RefSeq" id="WP_237230570.1">
    <property type="nucleotide sequence ID" value="NZ_JAKKDV010000001.1"/>
</dbReference>
<comment type="caution">
    <text evidence="1">The sequence shown here is derived from an EMBL/GenBank/DDBJ whole genome shotgun (WGS) entry which is preliminary data.</text>
</comment>
<dbReference type="PROSITE" id="PS51257">
    <property type="entry name" value="PROKAR_LIPOPROTEIN"/>
    <property type="match status" value="1"/>
</dbReference>
<evidence type="ECO:0000313" key="2">
    <source>
        <dbReference type="Proteomes" id="UP001200022"/>
    </source>
</evidence>
<gene>
    <name evidence="1" type="ORF">L3X39_04590</name>
</gene>